<reference evidence="5" key="1">
    <citation type="submission" date="2016-02" db="EMBL/GenBank/DDBJ databases">
        <authorList>
            <person name="Holder M.E."/>
            <person name="Ajami N.J."/>
            <person name="Petrosino J.F."/>
        </authorList>
    </citation>
    <scope>NUCLEOTIDE SEQUENCE [LARGE SCALE GENOMIC DNA]</scope>
    <source>
        <strain evidence="5">CCUG 45958</strain>
    </source>
</reference>
<feature type="domain" description="HTH araC/xylS-type" evidence="3">
    <location>
        <begin position="180"/>
        <end position="278"/>
    </location>
</feature>
<evidence type="ECO:0000256" key="2">
    <source>
        <dbReference type="ARBA" id="ARBA00023163"/>
    </source>
</evidence>
<keyword evidence="1" id="KW-0805">Transcription regulation</keyword>
<name>A0A109W581_9BACT</name>
<dbReference type="EMBL" id="CP014229">
    <property type="protein sequence ID" value="AMD91608.1"/>
    <property type="molecule type" value="Genomic_DNA"/>
</dbReference>
<gene>
    <name evidence="4" type="ORF">AXF13_12130</name>
</gene>
<evidence type="ECO:0000256" key="1">
    <source>
        <dbReference type="ARBA" id="ARBA00023015"/>
    </source>
</evidence>
<keyword evidence="5" id="KW-1185">Reference proteome</keyword>
<dbReference type="InterPro" id="IPR009594">
    <property type="entry name" value="Tscrpt_reg_HTH_AraC_N"/>
</dbReference>
<dbReference type="SUPFAM" id="SSF46689">
    <property type="entry name" value="Homeodomain-like"/>
    <property type="match status" value="2"/>
</dbReference>
<dbReference type="InterPro" id="IPR009057">
    <property type="entry name" value="Homeodomain-like_sf"/>
</dbReference>
<sequence>MCLRRMPAPGDYPTPVPGFVLHRRDEPHKPENCFNRPILAVTVQGAKRTVAGGEEYRYGAGHCLLAGVDMPNMSHITDASPERPYLVLSLDLDSHLTARLAAGLPPARAREALKGSAVSPTDPEVLRAFLRLMELLDRPEHIPVLAPITLREIHLRLLLGPQGELLRALNTQGTKSNQVFQGINWLRDNVKAPLDVDALARRLNMAPPTFRKHFKAVTGMSPGAYHKHLRLYEAQRLMLVETADAARAAYAVGYENLPQFYREYKRLFGAPPARDARRLREKAPA</sequence>
<dbReference type="PROSITE" id="PS01124">
    <property type="entry name" value="HTH_ARAC_FAMILY_2"/>
    <property type="match status" value="1"/>
</dbReference>
<dbReference type="PANTHER" id="PTHR43436">
    <property type="entry name" value="ARAC-FAMILY TRANSCRIPTIONAL REGULATOR"/>
    <property type="match status" value="1"/>
</dbReference>
<evidence type="ECO:0000313" key="5">
    <source>
        <dbReference type="Proteomes" id="UP000069241"/>
    </source>
</evidence>
<dbReference type="GO" id="GO:0003700">
    <property type="term" value="F:DNA-binding transcription factor activity"/>
    <property type="evidence" value="ECO:0007669"/>
    <property type="project" value="InterPro"/>
</dbReference>
<dbReference type="InterPro" id="IPR018060">
    <property type="entry name" value="HTH_AraC"/>
</dbReference>
<proteinExistence type="predicted"/>
<dbReference type="Gene3D" id="1.10.10.60">
    <property type="entry name" value="Homeodomain-like"/>
    <property type="match status" value="1"/>
</dbReference>
<dbReference type="SMART" id="SM00342">
    <property type="entry name" value="HTH_ARAC"/>
    <property type="match status" value="1"/>
</dbReference>
<accession>A0A109W581</accession>
<dbReference type="KEGG" id="dfi:AXF13_12130"/>
<keyword evidence="2" id="KW-0804">Transcription</keyword>
<protein>
    <submittedName>
        <fullName evidence="4">AraC family transcriptional regulator</fullName>
    </submittedName>
</protein>
<organism evidence="4 5">
    <name type="scientific">Desulfovibrio fairfieldensis</name>
    <dbReference type="NCBI Taxonomy" id="44742"/>
    <lineage>
        <taxon>Bacteria</taxon>
        <taxon>Pseudomonadati</taxon>
        <taxon>Thermodesulfobacteriota</taxon>
        <taxon>Desulfovibrionia</taxon>
        <taxon>Desulfovibrionales</taxon>
        <taxon>Desulfovibrionaceae</taxon>
        <taxon>Desulfovibrio</taxon>
    </lineage>
</organism>
<dbReference type="Proteomes" id="UP000069241">
    <property type="component" value="Chromosome"/>
</dbReference>
<evidence type="ECO:0000259" key="3">
    <source>
        <dbReference type="PROSITE" id="PS01124"/>
    </source>
</evidence>
<dbReference type="PANTHER" id="PTHR43436:SF1">
    <property type="entry name" value="TRANSCRIPTIONAL REGULATORY PROTEIN"/>
    <property type="match status" value="1"/>
</dbReference>
<dbReference type="STRING" id="44742.AXF13_12130"/>
<dbReference type="Pfam" id="PF12833">
    <property type="entry name" value="HTH_18"/>
    <property type="match status" value="1"/>
</dbReference>
<dbReference type="AlphaFoldDB" id="A0A109W581"/>
<dbReference type="GO" id="GO:0043565">
    <property type="term" value="F:sequence-specific DNA binding"/>
    <property type="evidence" value="ECO:0007669"/>
    <property type="project" value="InterPro"/>
</dbReference>
<dbReference type="Pfam" id="PF06719">
    <property type="entry name" value="AraC_N"/>
    <property type="match status" value="1"/>
</dbReference>
<evidence type="ECO:0000313" key="4">
    <source>
        <dbReference type="EMBL" id="AMD91608.1"/>
    </source>
</evidence>